<dbReference type="OrthoDB" id="4997951at2759"/>
<keyword evidence="3" id="KW-1185">Reference proteome</keyword>
<evidence type="ECO:0000256" key="1">
    <source>
        <dbReference type="SAM" id="MobiDB-lite"/>
    </source>
</evidence>
<comment type="caution">
    <text evidence="2">The sequence shown here is derived from an EMBL/GenBank/DDBJ whole genome shotgun (WGS) entry which is preliminary data.</text>
</comment>
<organism evidence="2 3">
    <name type="scientific">Fusarium phyllophilum</name>
    <dbReference type="NCBI Taxonomy" id="47803"/>
    <lineage>
        <taxon>Eukaryota</taxon>
        <taxon>Fungi</taxon>
        <taxon>Dikarya</taxon>
        <taxon>Ascomycota</taxon>
        <taxon>Pezizomycotina</taxon>
        <taxon>Sordariomycetes</taxon>
        <taxon>Hypocreomycetidae</taxon>
        <taxon>Hypocreales</taxon>
        <taxon>Nectriaceae</taxon>
        <taxon>Fusarium</taxon>
        <taxon>Fusarium fujikuroi species complex</taxon>
    </lineage>
</organism>
<feature type="region of interest" description="Disordered" evidence="1">
    <location>
        <begin position="216"/>
        <end position="241"/>
    </location>
</feature>
<dbReference type="Proteomes" id="UP000582016">
    <property type="component" value="Unassembled WGS sequence"/>
</dbReference>
<evidence type="ECO:0000313" key="2">
    <source>
        <dbReference type="EMBL" id="KAF5543936.1"/>
    </source>
</evidence>
<evidence type="ECO:0000313" key="3">
    <source>
        <dbReference type="Proteomes" id="UP000582016"/>
    </source>
</evidence>
<feature type="compositionally biased region" description="Basic and acidic residues" evidence="1">
    <location>
        <begin position="222"/>
        <end position="233"/>
    </location>
</feature>
<name>A0A8H5MVJ0_9HYPO</name>
<dbReference type="AlphaFoldDB" id="A0A8H5MVJ0"/>
<protein>
    <submittedName>
        <fullName evidence="2">Uncharacterized protein</fullName>
    </submittedName>
</protein>
<gene>
    <name evidence="2" type="ORF">FPHYL_11153</name>
</gene>
<accession>A0A8H5MVJ0</accession>
<sequence>MSTPSSGAGPSTPLNNRRAIRIRTDCNTTINLPDGSSKNVIVKAGTNGYLVRDRGDDYVVQLFNDKGQTVLSAVPRNVVDVGVPHSQFSIQQPNVRQAPDVGTLASQRASDPAGKAIRFIWDGIQENFDVLSALGLRSHVFDSILNDPTKKREALEIIIASFLKESWKALNTPGLPVNAFRNIPRITDDNKIEQHNVLIYLRLYVKDDQFAKYAGKTSRTYPGERQKEHENATRDTTNNSPHYRVARQYPAANRHALPMMILSNANHNIVTMAETTLCFLLQTLHDDVKNVPQQFVHEALSAATHSSLENRMLMSALHQIVRTALQRSKYPEFGGTGCNWGLPLHEARKDKRQWFRFQKTTQDNRSMLVYRYQSAVTLVRSSRTRKLGAHVSFTSKIDISSDGKKKTTGFEVVQVLENLPGIQKGKPLILSLELMEDGKPHPTPWYRGPFHGAWSNCHELHSFAIKAEWKDETSNQWYCYPMQPQELFSTYTRTQGDSTVTGMWRKATTILQFLHNRRYRNPPSFLHVNFRPDIKHVVYDHLTQTVGFKQVPETIMDPPSHVSNDHNIRALGKASETYWPLIKVGRLPEPAWFEYFTAPPTGGTNCLLCRYAKSASARVILGCSKREGNFHVAADVPGRERILKGSCCLCWEYYRRPCVWMKITDLRPETRIREKSFGNVMPPPGYEGVSFRERYTGPAIPIQAPMGLEMYKEFEKDAKEMEFDESQVDNEED</sequence>
<proteinExistence type="predicted"/>
<reference evidence="2 3" key="1">
    <citation type="submission" date="2020-05" db="EMBL/GenBank/DDBJ databases">
        <title>Identification and distribution of gene clusters putatively required for synthesis of sphingolipid metabolism inhibitors in phylogenetically diverse species of the filamentous fungus Fusarium.</title>
        <authorList>
            <person name="Kim H.-S."/>
            <person name="Busman M."/>
            <person name="Brown D.W."/>
            <person name="Divon H."/>
            <person name="Uhlig S."/>
            <person name="Proctor R.H."/>
        </authorList>
    </citation>
    <scope>NUCLEOTIDE SEQUENCE [LARGE SCALE GENOMIC DNA]</scope>
    <source>
        <strain evidence="2 3">NRRL 13617</strain>
    </source>
</reference>
<dbReference type="EMBL" id="JAAOAQ010000505">
    <property type="protein sequence ID" value="KAF5543936.1"/>
    <property type="molecule type" value="Genomic_DNA"/>
</dbReference>